<dbReference type="SMART" id="SM00248">
    <property type="entry name" value="ANK"/>
    <property type="match status" value="2"/>
</dbReference>
<feature type="domain" description="Transient receptor ion channel" evidence="12">
    <location>
        <begin position="183"/>
        <end position="245"/>
    </location>
</feature>
<protein>
    <recommendedName>
        <fullName evidence="12">Transient receptor ion channel domain-containing protein</fullName>
    </recommendedName>
</protein>
<comment type="subcellular location">
    <subcellularLocation>
        <location evidence="1">Membrane</location>
        <topology evidence="1">Multi-pass membrane protein</topology>
    </subcellularLocation>
</comment>
<keyword evidence="3 11" id="KW-0812">Transmembrane</keyword>
<proteinExistence type="predicted"/>
<feature type="region of interest" description="Disordered" evidence="10">
    <location>
        <begin position="1"/>
        <end position="28"/>
    </location>
</feature>
<keyword evidence="9" id="KW-0407">Ion channel</keyword>
<keyword evidence="4" id="KW-0677">Repeat</keyword>
<accession>A0AA36M416</accession>
<evidence type="ECO:0000256" key="7">
    <source>
        <dbReference type="ARBA" id="ARBA00023065"/>
    </source>
</evidence>
<evidence type="ECO:0000256" key="6">
    <source>
        <dbReference type="ARBA" id="ARBA00023043"/>
    </source>
</evidence>
<dbReference type="GO" id="GO:0034703">
    <property type="term" value="C:cation channel complex"/>
    <property type="evidence" value="ECO:0007669"/>
    <property type="project" value="TreeGrafter"/>
</dbReference>
<dbReference type="AlphaFoldDB" id="A0AA36M416"/>
<keyword evidence="8 11" id="KW-0472">Membrane</keyword>
<evidence type="ECO:0000259" key="12">
    <source>
        <dbReference type="SMART" id="SM01420"/>
    </source>
</evidence>
<keyword evidence="7" id="KW-0406">Ion transport</keyword>
<dbReference type="NCBIfam" id="TIGR00870">
    <property type="entry name" value="trp"/>
    <property type="match status" value="1"/>
</dbReference>
<evidence type="ECO:0000256" key="4">
    <source>
        <dbReference type="ARBA" id="ARBA00022737"/>
    </source>
</evidence>
<dbReference type="GO" id="GO:0015279">
    <property type="term" value="F:store-operated calcium channel activity"/>
    <property type="evidence" value="ECO:0007669"/>
    <property type="project" value="TreeGrafter"/>
</dbReference>
<dbReference type="GO" id="GO:0005886">
    <property type="term" value="C:plasma membrane"/>
    <property type="evidence" value="ECO:0007669"/>
    <property type="project" value="TreeGrafter"/>
</dbReference>
<evidence type="ECO:0000313" key="14">
    <source>
        <dbReference type="Proteomes" id="UP001176961"/>
    </source>
</evidence>
<organism evidence="13 14">
    <name type="scientific">Cylicocyclus nassatus</name>
    <name type="common">Nematode worm</name>
    <dbReference type="NCBI Taxonomy" id="53992"/>
    <lineage>
        <taxon>Eukaryota</taxon>
        <taxon>Metazoa</taxon>
        <taxon>Ecdysozoa</taxon>
        <taxon>Nematoda</taxon>
        <taxon>Chromadorea</taxon>
        <taxon>Rhabditida</taxon>
        <taxon>Rhabditina</taxon>
        <taxon>Rhabditomorpha</taxon>
        <taxon>Strongyloidea</taxon>
        <taxon>Strongylidae</taxon>
        <taxon>Cylicocyclus</taxon>
    </lineage>
</organism>
<dbReference type="Proteomes" id="UP001176961">
    <property type="component" value="Unassembled WGS sequence"/>
</dbReference>
<dbReference type="GO" id="GO:0070679">
    <property type="term" value="F:inositol 1,4,5 trisphosphate binding"/>
    <property type="evidence" value="ECO:0007669"/>
    <property type="project" value="TreeGrafter"/>
</dbReference>
<evidence type="ECO:0000256" key="5">
    <source>
        <dbReference type="ARBA" id="ARBA00022989"/>
    </source>
</evidence>
<dbReference type="InterPro" id="IPR002153">
    <property type="entry name" value="TRPC_channel"/>
</dbReference>
<dbReference type="InterPro" id="IPR002110">
    <property type="entry name" value="Ankyrin_rpt"/>
</dbReference>
<sequence length="969" mass="111187">MSQESRTSESTAILGNSGDLERKDSGDQSLGSFVDHDARLREKQFLLSCERGDIGSVRKLLAIKDGLNINCVDPLGRNALLIAIENENIEMIELLLDNNIETGDAILYAIGEENVEAVEIIIEHLEKIDKFNPENQGVDINEHSAFTPDITPIILAAHKDNYECIKLFLDKKASIPRPHDVHCCCHECDAAREEDSLRLSRSRINAYRALASPSFICLSAKDPILYAFELSWELRRLSYIENEFRSEYQELSQKCQKFSVHMLDLVRGSKELEIVLNHTTTAWEEVTTRSTPTTEQLARLKLAIKLRQKRFVAHPNCQQLLSGLWYEGLPGFRNRNIVYKCLLIVVVSLSFPILSMSYLIAPKSSIAQFTRKPFIKFLSHSASYVLFLLLLIMASQKIDLVDNFFREENAPDRKEGRGPPPTPVEIAIMVWVLGLIWVEIKQLWDSGFHDYCHNLWNILDFITNSLYLSTAALRLVAYYQVDKEMKDPRMQHIGRFLQRRDWDAYDPTLVSECVFATANIFSSLKLVHIFTVNPHLGPLKISLGRMVIDILKFFLVYALVLFAFACGLNQLLWYYGAMRQQECEQYTKWIANPSPVVNAAKMETLKESCDIKYRSVSSIYHTSETLFWAMFGLIDLSHFTLKENHTLTEWTGKTIFGSYSCCSIIVLLNMLIAMMSNSYQYISNQADIEWKFARSKLFIEYFDDTATLPPPFNIIPSPKSFYYGLKWLCDRYCGCSKAIQAGKQRSMRNQRILRVVNDLESNYRFVTRNLVKRYIAQMQRTKQQNEGVSEDDVNEIKQDISAFRYELLGILRAAGFNTGHTDMNQKTYTRNKRRSAMAERRLKKGLPEFDIPIPESFQNARRNSLLSLASIDSGLTKPPIRLPQLNWRRIKKKVSFKQTPRTSPALPVPCTKTKSLSLDIHGALQSTLIKHMRNGTRRNTKNDRPPLQKQKRKNSGDSTVMELASDDLL</sequence>
<feature type="region of interest" description="Disordered" evidence="10">
    <location>
        <begin position="931"/>
        <end position="969"/>
    </location>
</feature>
<dbReference type="PANTHER" id="PTHR10117:SF54">
    <property type="entry name" value="TRANSIENT RECEPTOR POTENTIAL-GAMMA PROTEIN"/>
    <property type="match status" value="1"/>
</dbReference>
<dbReference type="FunFam" id="1.25.40.20:FF:000409">
    <property type="entry name" value="TRP (Transient receptor potential) channel family"/>
    <property type="match status" value="1"/>
</dbReference>
<dbReference type="PRINTS" id="PR01097">
    <property type="entry name" value="TRNSRECEPTRP"/>
</dbReference>
<keyword evidence="6" id="KW-0040">ANK repeat</keyword>
<dbReference type="SMART" id="SM01420">
    <property type="entry name" value="TRP_2"/>
    <property type="match status" value="1"/>
</dbReference>
<dbReference type="Pfam" id="PF12796">
    <property type="entry name" value="Ank_2"/>
    <property type="match status" value="1"/>
</dbReference>
<feature type="transmembrane region" description="Helical" evidence="11">
    <location>
        <begin position="550"/>
        <end position="572"/>
    </location>
</feature>
<dbReference type="SUPFAM" id="SSF48403">
    <property type="entry name" value="Ankyrin repeat"/>
    <property type="match status" value="1"/>
</dbReference>
<feature type="transmembrane region" description="Helical" evidence="11">
    <location>
        <begin position="381"/>
        <end position="401"/>
    </location>
</feature>
<dbReference type="Gene3D" id="1.25.40.20">
    <property type="entry name" value="Ankyrin repeat-containing domain"/>
    <property type="match status" value="1"/>
</dbReference>
<evidence type="ECO:0000256" key="1">
    <source>
        <dbReference type="ARBA" id="ARBA00004141"/>
    </source>
</evidence>
<gene>
    <name evidence="13" type="ORF">CYNAS_LOCUS9992</name>
</gene>
<dbReference type="GO" id="GO:0051480">
    <property type="term" value="P:regulation of cytosolic calcium ion concentration"/>
    <property type="evidence" value="ECO:0007669"/>
    <property type="project" value="TreeGrafter"/>
</dbReference>
<feature type="transmembrane region" description="Helical" evidence="11">
    <location>
        <begin position="337"/>
        <end position="361"/>
    </location>
</feature>
<dbReference type="Pfam" id="PF00520">
    <property type="entry name" value="Ion_trans"/>
    <property type="match status" value="1"/>
</dbReference>
<name>A0AA36M416_CYLNA</name>
<keyword evidence="14" id="KW-1185">Reference proteome</keyword>
<keyword evidence="5 11" id="KW-1133">Transmembrane helix</keyword>
<keyword evidence="2" id="KW-0813">Transport</keyword>
<evidence type="ECO:0000256" key="11">
    <source>
        <dbReference type="SAM" id="Phobius"/>
    </source>
</evidence>
<feature type="compositionally biased region" description="Polar residues" evidence="10">
    <location>
        <begin position="1"/>
        <end position="14"/>
    </location>
</feature>
<dbReference type="Pfam" id="PF08344">
    <property type="entry name" value="TRP_2"/>
    <property type="match status" value="1"/>
</dbReference>
<comment type="caution">
    <text evidence="13">The sequence shown here is derived from an EMBL/GenBank/DDBJ whole genome shotgun (WGS) entry which is preliminary data.</text>
</comment>
<dbReference type="EMBL" id="CATQJL010000223">
    <property type="protein sequence ID" value="CAJ0598009.1"/>
    <property type="molecule type" value="Genomic_DNA"/>
</dbReference>
<dbReference type="PANTHER" id="PTHR10117">
    <property type="entry name" value="TRANSIENT RECEPTOR POTENTIAL CHANNEL"/>
    <property type="match status" value="1"/>
</dbReference>
<dbReference type="InterPro" id="IPR005821">
    <property type="entry name" value="Ion_trans_dom"/>
</dbReference>
<dbReference type="InterPro" id="IPR013555">
    <property type="entry name" value="TRP_dom"/>
</dbReference>
<evidence type="ECO:0000256" key="9">
    <source>
        <dbReference type="ARBA" id="ARBA00023303"/>
    </source>
</evidence>
<evidence type="ECO:0000256" key="2">
    <source>
        <dbReference type="ARBA" id="ARBA00022448"/>
    </source>
</evidence>
<evidence type="ECO:0000256" key="3">
    <source>
        <dbReference type="ARBA" id="ARBA00022692"/>
    </source>
</evidence>
<dbReference type="InterPro" id="IPR036770">
    <property type="entry name" value="Ankyrin_rpt-contain_sf"/>
</dbReference>
<reference evidence="13" key="1">
    <citation type="submission" date="2023-07" db="EMBL/GenBank/DDBJ databases">
        <authorList>
            <consortium name="CYATHOMIX"/>
        </authorList>
    </citation>
    <scope>NUCLEOTIDE SEQUENCE</scope>
    <source>
        <strain evidence="13">N/A</strain>
    </source>
</reference>
<evidence type="ECO:0000256" key="10">
    <source>
        <dbReference type="SAM" id="MobiDB-lite"/>
    </source>
</evidence>
<evidence type="ECO:0000313" key="13">
    <source>
        <dbReference type="EMBL" id="CAJ0598009.1"/>
    </source>
</evidence>
<evidence type="ECO:0000256" key="8">
    <source>
        <dbReference type="ARBA" id="ARBA00023136"/>
    </source>
</evidence>
<feature type="transmembrane region" description="Helical" evidence="11">
    <location>
        <begin position="656"/>
        <end position="675"/>
    </location>
</feature>